<sequence length="54" mass="5976">MVHAIPDDDEKRNVHVIVCGWMNGTARHVAKYAALYNDLGFSASTIVLSRGLDF</sequence>
<keyword evidence="2" id="KW-1185">Reference proteome</keyword>
<evidence type="ECO:0000313" key="1">
    <source>
        <dbReference type="EMBL" id="EQC24705.1"/>
    </source>
</evidence>
<reference evidence="1 2" key="1">
    <citation type="submission" date="2012-04" db="EMBL/GenBank/DDBJ databases">
        <title>The Genome Sequence of Saprolegnia declina VS20.</title>
        <authorList>
            <consortium name="The Broad Institute Genome Sequencing Platform"/>
            <person name="Russ C."/>
            <person name="Nusbaum C."/>
            <person name="Tyler B."/>
            <person name="van West P."/>
            <person name="Dieguez-Uribeondo J."/>
            <person name="de Bruijn I."/>
            <person name="Tripathy S."/>
            <person name="Jiang R."/>
            <person name="Young S.K."/>
            <person name="Zeng Q."/>
            <person name="Gargeya S."/>
            <person name="Fitzgerald M."/>
            <person name="Haas B."/>
            <person name="Abouelleil A."/>
            <person name="Alvarado L."/>
            <person name="Arachchi H.M."/>
            <person name="Berlin A."/>
            <person name="Chapman S.B."/>
            <person name="Goldberg J."/>
            <person name="Griggs A."/>
            <person name="Gujja S."/>
            <person name="Hansen M."/>
            <person name="Howarth C."/>
            <person name="Imamovic A."/>
            <person name="Larimer J."/>
            <person name="McCowen C."/>
            <person name="Montmayeur A."/>
            <person name="Murphy C."/>
            <person name="Neiman D."/>
            <person name="Pearson M."/>
            <person name="Priest M."/>
            <person name="Roberts A."/>
            <person name="Saif S."/>
            <person name="Shea T."/>
            <person name="Sisk P."/>
            <person name="Sykes S."/>
            <person name="Wortman J."/>
            <person name="Nusbaum C."/>
            <person name="Birren B."/>
        </authorList>
    </citation>
    <scope>NUCLEOTIDE SEQUENCE [LARGE SCALE GENOMIC DNA]</scope>
    <source>
        <strain evidence="1 2">VS20</strain>
    </source>
</reference>
<dbReference type="EMBL" id="JH767465">
    <property type="protein sequence ID" value="EQC24705.1"/>
    <property type="molecule type" value="Genomic_DNA"/>
</dbReference>
<proteinExistence type="predicted"/>
<dbReference type="OrthoDB" id="77878at2759"/>
<dbReference type="InterPro" id="IPR008547">
    <property type="entry name" value="DUF829_TMEM53"/>
</dbReference>
<dbReference type="GeneID" id="19958129"/>
<gene>
    <name evidence="1" type="ORF">SDRG_17402</name>
</gene>
<protein>
    <submittedName>
        <fullName evidence="1">Uncharacterized protein</fullName>
    </submittedName>
</protein>
<organism evidence="1 2">
    <name type="scientific">Saprolegnia diclina (strain VS20)</name>
    <dbReference type="NCBI Taxonomy" id="1156394"/>
    <lineage>
        <taxon>Eukaryota</taxon>
        <taxon>Sar</taxon>
        <taxon>Stramenopiles</taxon>
        <taxon>Oomycota</taxon>
        <taxon>Saprolegniomycetes</taxon>
        <taxon>Saprolegniales</taxon>
        <taxon>Saprolegniaceae</taxon>
        <taxon>Saprolegnia</taxon>
    </lineage>
</organism>
<dbReference type="Pfam" id="PF05705">
    <property type="entry name" value="DUF829"/>
    <property type="match status" value="1"/>
</dbReference>
<dbReference type="RefSeq" id="XP_008621866.1">
    <property type="nucleotide sequence ID" value="XM_008623644.1"/>
</dbReference>
<accession>T0PUN1</accession>
<dbReference type="Proteomes" id="UP000030762">
    <property type="component" value="Unassembled WGS sequence"/>
</dbReference>
<evidence type="ECO:0000313" key="2">
    <source>
        <dbReference type="Proteomes" id="UP000030762"/>
    </source>
</evidence>
<feature type="non-terminal residue" evidence="1">
    <location>
        <position position="54"/>
    </location>
</feature>
<dbReference type="VEuPathDB" id="FungiDB:SDRG_17402"/>
<dbReference type="InParanoid" id="T0PUN1"/>
<dbReference type="AlphaFoldDB" id="T0PUN1"/>
<name>T0PUN1_SAPDV</name>